<evidence type="ECO:0000256" key="1">
    <source>
        <dbReference type="SAM" id="MobiDB-lite"/>
    </source>
</evidence>
<feature type="region of interest" description="Disordered" evidence="1">
    <location>
        <begin position="55"/>
        <end position="92"/>
    </location>
</feature>
<protein>
    <submittedName>
        <fullName evidence="2">Uncharacterized protein</fullName>
    </submittedName>
</protein>
<comment type="caution">
    <text evidence="2">The sequence shown here is derived from an EMBL/GenBank/DDBJ whole genome shotgun (WGS) entry which is preliminary data.</text>
</comment>
<name>A0A645ENQ6_9ZZZZ</name>
<dbReference type="EMBL" id="VSSQ01048722">
    <property type="protein sequence ID" value="MPN02769.1"/>
    <property type="molecule type" value="Genomic_DNA"/>
</dbReference>
<reference evidence="2" key="1">
    <citation type="submission" date="2019-08" db="EMBL/GenBank/DDBJ databases">
        <authorList>
            <person name="Kucharzyk K."/>
            <person name="Murdoch R.W."/>
            <person name="Higgins S."/>
            <person name="Loffler F."/>
        </authorList>
    </citation>
    <scope>NUCLEOTIDE SEQUENCE</scope>
</reference>
<dbReference type="AlphaFoldDB" id="A0A645ENQ6"/>
<accession>A0A645ENQ6</accession>
<proteinExistence type="predicted"/>
<gene>
    <name evidence="2" type="ORF">SDC9_149985</name>
</gene>
<organism evidence="2">
    <name type="scientific">bioreactor metagenome</name>
    <dbReference type="NCBI Taxonomy" id="1076179"/>
    <lineage>
        <taxon>unclassified sequences</taxon>
        <taxon>metagenomes</taxon>
        <taxon>ecological metagenomes</taxon>
    </lineage>
</organism>
<evidence type="ECO:0000313" key="2">
    <source>
        <dbReference type="EMBL" id="MPN02769.1"/>
    </source>
</evidence>
<sequence>MLVQRLLDLRRRDTPRDAGSGVDLREQVYGFQSAQLDCMVYRLVAITRHQYRIPRSGLRSDGGQQATGASVDKEEAAPRTPEAGGTRLGSTQKARGMMQIIKTLNLGDIQPAAIL</sequence>